<name>A0A4Y2AQ42_ARAVE</name>
<dbReference type="EMBL" id="BGPR01000027">
    <property type="protein sequence ID" value="GBL82052.1"/>
    <property type="molecule type" value="Genomic_DNA"/>
</dbReference>
<accession>A0A4Y2AQ42</accession>
<evidence type="ECO:0000313" key="2">
    <source>
        <dbReference type="Proteomes" id="UP000499080"/>
    </source>
</evidence>
<protein>
    <submittedName>
        <fullName evidence="1">Uncharacterized protein</fullName>
    </submittedName>
</protein>
<keyword evidence="2" id="KW-1185">Reference proteome</keyword>
<dbReference type="Proteomes" id="UP000499080">
    <property type="component" value="Unassembled WGS sequence"/>
</dbReference>
<comment type="caution">
    <text evidence="1">The sequence shown here is derived from an EMBL/GenBank/DDBJ whole genome shotgun (WGS) entry which is preliminary data.</text>
</comment>
<sequence length="84" mass="9204">MQAKGERSTGHIIQISHYALGKLGAISISVSLECGSKRSGIWEMFTSFLPGIESKLLSVSNEISSHQWMVVITTATGYAWEDPF</sequence>
<dbReference type="AlphaFoldDB" id="A0A4Y2AQ42"/>
<gene>
    <name evidence="1" type="ORF">AVEN_50619_1</name>
</gene>
<proteinExistence type="predicted"/>
<organism evidence="1 2">
    <name type="scientific">Araneus ventricosus</name>
    <name type="common">Orbweaver spider</name>
    <name type="synonym">Epeira ventricosa</name>
    <dbReference type="NCBI Taxonomy" id="182803"/>
    <lineage>
        <taxon>Eukaryota</taxon>
        <taxon>Metazoa</taxon>
        <taxon>Ecdysozoa</taxon>
        <taxon>Arthropoda</taxon>
        <taxon>Chelicerata</taxon>
        <taxon>Arachnida</taxon>
        <taxon>Araneae</taxon>
        <taxon>Araneomorphae</taxon>
        <taxon>Entelegynae</taxon>
        <taxon>Araneoidea</taxon>
        <taxon>Araneidae</taxon>
        <taxon>Araneus</taxon>
    </lineage>
</organism>
<evidence type="ECO:0000313" key="1">
    <source>
        <dbReference type="EMBL" id="GBL82052.1"/>
    </source>
</evidence>
<reference evidence="1 2" key="1">
    <citation type="journal article" date="2019" name="Sci. Rep.">
        <title>Orb-weaving spider Araneus ventricosus genome elucidates the spidroin gene catalogue.</title>
        <authorList>
            <person name="Kono N."/>
            <person name="Nakamura H."/>
            <person name="Ohtoshi R."/>
            <person name="Moran D.A.P."/>
            <person name="Shinohara A."/>
            <person name="Yoshida Y."/>
            <person name="Fujiwara M."/>
            <person name="Mori M."/>
            <person name="Tomita M."/>
            <person name="Arakawa K."/>
        </authorList>
    </citation>
    <scope>NUCLEOTIDE SEQUENCE [LARGE SCALE GENOMIC DNA]</scope>
</reference>